<comment type="caution">
    <text evidence="1">The sequence shown here is derived from an EMBL/GenBank/DDBJ whole genome shotgun (WGS) entry which is preliminary data.</text>
</comment>
<accession>A0A392TWJ4</accession>
<evidence type="ECO:0000313" key="1">
    <source>
        <dbReference type="EMBL" id="MCI65064.1"/>
    </source>
</evidence>
<name>A0A392TWJ4_9FABA</name>
<sequence>SRNRQRLPEAITRMELTSGWSSLRLLLKRWSVLRKARQPLERMCYVKRLTFGGRMLSRGLELVKL</sequence>
<organism evidence="1 2">
    <name type="scientific">Trifolium medium</name>
    <dbReference type="NCBI Taxonomy" id="97028"/>
    <lineage>
        <taxon>Eukaryota</taxon>
        <taxon>Viridiplantae</taxon>
        <taxon>Streptophyta</taxon>
        <taxon>Embryophyta</taxon>
        <taxon>Tracheophyta</taxon>
        <taxon>Spermatophyta</taxon>
        <taxon>Magnoliopsida</taxon>
        <taxon>eudicotyledons</taxon>
        <taxon>Gunneridae</taxon>
        <taxon>Pentapetalae</taxon>
        <taxon>rosids</taxon>
        <taxon>fabids</taxon>
        <taxon>Fabales</taxon>
        <taxon>Fabaceae</taxon>
        <taxon>Papilionoideae</taxon>
        <taxon>50 kb inversion clade</taxon>
        <taxon>NPAAA clade</taxon>
        <taxon>Hologalegina</taxon>
        <taxon>IRL clade</taxon>
        <taxon>Trifolieae</taxon>
        <taxon>Trifolium</taxon>
    </lineage>
</organism>
<dbReference type="AlphaFoldDB" id="A0A392TWJ4"/>
<protein>
    <submittedName>
        <fullName evidence="1">Uncharacterized protein</fullName>
    </submittedName>
</protein>
<keyword evidence="2" id="KW-1185">Reference proteome</keyword>
<dbReference type="Proteomes" id="UP000265520">
    <property type="component" value="Unassembled WGS sequence"/>
</dbReference>
<dbReference type="EMBL" id="LXQA010668720">
    <property type="protein sequence ID" value="MCI65064.1"/>
    <property type="molecule type" value="Genomic_DNA"/>
</dbReference>
<evidence type="ECO:0000313" key="2">
    <source>
        <dbReference type="Proteomes" id="UP000265520"/>
    </source>
</evidence>
<proteinExistence type="predicted"/>
<feature type="non-terminal residue" evidence="1">
    <location>
        <position position="1"/>
    </location>
</feature>
<reference evidence="1 2" key="1">
    <citation type="journal article" date="2018" name="Front. Plant Sci.">
        <title>Red Clover (Trifolium pratense) and Zigzag Clover (T. medium) - A Picture of Genomic Similarities and Differences.</title>
        <authorList>
            <person name="Dluhosova J."/>
            <person name="Istvanek J."/>
            <person name="Nedelnik J."/>
            <person name="Repkova J."/>
        </authorList>
    </citation>
    <scope>NUCLEOTIDE SEQUENCE [LARGE SCALE GENOMIC DNA]</scope>
    <source>
        <strain evidence="2">cv. 10/8</strain>
        <tissue evidence="1">Leaf</tissue>
    </source>
</reference>